<evidence type="ECO:0000256" key="2">
    <source>
        <dbReference type="SAM" id="SignalP"/>
    </source>
</evidence>
<reference evidence="4" key="1">
    <citation type="journal article" date="2015" name="Proc. Natl. Acad. Sci. U.S.A.">
        <title>Genome sequencing of adzuki bean (Vigna angularis) provides insight into high starch and low fat accumulation and domestication.</title>
        <authorList>
            <person name="Yang K."/>
            <person name="Tian Z."/>
            <person name="Chen C."/>
            <person name="Luo L."/>
            <person name="Zhao B."/>
            <person name="Wang Z."/>
            <person name="Yu L."/>
            <person name="Li Y."/>
            <person name="Sun Y."/>
            <person name="Li W."/>
            <person name="Chen Y."/>
            <person name="Li Y."/>
            <person name="Zhang Y."/>
            <person name="Ai D."/>
            <person name="Zhao J."/>
            <person name="Shang C."/>
            <person name="Ma Y."/>
            <person name="Wu B."/>
            <person name="Wang M."/>
            <person name="Gao L."/>
            <person name="Sun D."/>
            <person name="Zhang P."/>
            <person name="Guo F."/>
            <person name="Wang W."/>
            <person name="Li Y."/>
            <person name="Wang J."/>
            <person name="Varshney R.K."/>
            <person name="Wang J."/>
            <person name="Ling H.Q."/>
            <person name="Wan P."/>
        </authorList>
    </citation>
    <scope>NUCLEOTIDE SEQUENCE</scope>
    <source>
        <strain evidence="4">cv. Jingnong 6</strain>
    </source>
</reference>
<gene>
    <name evidence="3" type="ORF">LR48_Vigan10g209300</name>
</gene>
<feature type="compositionally biased region" description="Basic residues" evidence="1">
    <location>
        <begin position="108"/>
        <end position="117"/>
    </location>
</feature>
<dbReference type="Gramene" id="KOM56201">
    <property type="protein sequence ID" value="KOM56201"/>
    <property type="gene ID" value="LR48_Vigan10g209300"/>
</dbReference>
<dbReference type="AlphaFoldDB" id="A0A0L9VMA6"/>
<keyword evidence="2" id="KW-0732">Signal</keyword>
<proteinExistence type="predicted"/>
<dbReference type="Proteomes" id="UP000053144">
    <property type="component" value="Chromosome 10"/>
</dbReference>
<feature type="compositionally biased region" description="Pro residues" evidence="1">
    <location>
        <begin position="127"/>
        <end position="136"/>
    </location>
</feature>
<evidence type="ECO:0000313" key="4">
    <source>
        <dbReference type="Proteomes" id="UP000053144"/>
    </source>
</evidence>
<name>A0A0L9VMA6_PHAAN</name>
<feature type="signal peptide" evidence="2">
    <location>
        <begin position="1"/>
        <end position="24"/>
    </location>
</feature>
<sequence length="136" mass="15451">MIFILTSWLTSASFSLRAFTSSSGLTRKPPWSGFQLGFDFHNPNTKPHSLWIQHLPFTYKKKQGKSQPIPIHHYHRISHHPFALICILTPILIQLLSPSLSVFTHCHGHPRAPRNHRPSSSSIFSSYPPPTFDTTA</sequence>
<feature type="chain" id="PRO_5005596804" evidence="2">
    <location>
        <begin position="25"/>
        <end position="136"/>
    </location>
</feature>
<feature type="region of interest" description="Disordered" evidence="1">
    <location>
        <begin position="108"/>
        <end position="136"/>
    </location>
</feature>
<organism evidence="3 4">
    <name type="scientific">Phaseolus angularis</name>
    <name type="common">Azuki bean</name>
    <name type="synonym">Vigna angularis</name>
    <dbReference type="NCBI Taxonomy" id="3914"/>
    <lineage>
        <taxon>Eukaryota</taxon>
        <taxon>Viridiplantae</taxon>
        <taxon>Streptophyta</taxon>
        <taxon>Embryophyta</taxon>
        <taxon>Tracheophyta</taxon>
        <taxon>Spermatophyta</taxon>
        <taxon>Magnoliopsida</taxon>
        <taxon>eudicotyledons</taxon>
        <taxon>Gunneridae</taxon>
        <taxon>Pentapetalae</taxon>
        <taxon>rosids</taxon>
        <taxon>fabids</taxon>
        <taxon>Fabales</taxon>
        <taxon>Fabaceae</taxon>
        <taxon>Papilionoideae</taxon>
        <taxon>50 kb inversion clade</taxon>
        <taxon>NPAAA clade</taxon>
        <taxon>indigoferoid/millettioid clade</taxon>
        <taxon>Phaseoleae</taxon>
        <taxon>Vigna</taxon>
    </lineage>
</organism>
<protein>
    <submittedName>
        <fullName evidence="3">Uncharacterized protein</fullName>
    </submittedName>
</protein>
<evidence type="ECO:0000256" key="1">
    <source>
        <dbReference type="SAM" id="MobiDB-lite"/>
    </source>
</evidence>
<accession>A0A0L9VMA6</accession>
<dbReference type="EMBL" id="CM003380">
    <property type="protein sequence ID" value="KOM56201.1"/>
    <property type="molecule type" value="Genomic_DNA"/>
</dbReference>
<evidence type="ECO:0000313" key="3">
    <source>
        <dbReference type="EMBL" id="KOM56201.1"/>
    </source>
</evidence>